<proteinExistence type="predicted"/>
<feature type="region of interest" description="Disordered" evidence="12">
    <location>
        <begin position="762"/>
        <end position="799"/>
    </location>
</feature>
<dbReference type="GO" id="GO:0042276">
    <property type="term" value="P:error-prone translesion synthesis"/>
    <property type="evidence" value="ECO:0007669"/>
    <property type="project" value="TreeGrafter"/>
</dbReference>
<dbReference type="GO" id="GO:0008270">
    <property type="term" value="F:zinc ion binding"/>
    <property type="evidence" value="ECO:0007669"/>
    <property type="project" value="UniProtKB-KW"/>
</dbReference>
<dbReference type="FunFam" id="3.30.1490.100:FF:000009">
    <property type="entry name" value="DNA polymerase eta subunit"/>
    <property type="match status" value="1"/>
</dbReference>
<dbReference type="PANTHER" id="PTHR45873:SF1">
    <property type="entry name" value="DNA POLYMERASE ETA"/>
    <property type="match status" value="1"/>
</dbReference>
<evidence type="ECO:0000256" key="7">
    <source>
        <dbReference type="ARBA" id="ARBA00022833"/>
    </source>
</evidence>
<keyword evidence="6" id="KW-0863">Zinc-finger</keyword>
<dbReference type="FunFam" id="1.10.150.20:FF:000014">
    <property type="entry name" value="Polymerase (DNA directed), eta"/>
    <property type="match status" value="1"/>
</dbReference>
<dbReference type="InterPro" id="IPR043128">
    <property type="entry name" value="Rev_trsase/Diguanyl_cyclase"/>
</dbReference>
<evidence type="ECO:0000256" key="2">
    <source>
        <dbReference type="ARBA" id="ARBA00004173"/>
    </source>
</evidence>
<dbReference type="InterPro" id="IPR013087">
    <property type="entry name" value="Znf_C2H2_type"/>
</dbReference>
<dbReference type="InterPro" id="IPR036775">
    <property type="entry name" value="DNA_pol_Y-fam_lit_finger_sf"/>
</dbReference>
<keyword evidence="3" id="KW-0808">Transferase</keyword>
<evidence type="ECO:0000259" key="14">
    <source>
        <dbReference type="PROSITE" id="PS51907"/>
    </source>
</evidence>
<keyword evidence="4" id="KW-0479">Metal-binding</keyword>
<dbReference type="SUPFAM" id="SSF100879">
    <property type="entry name" value="Lesion bypass DNA polymerase (Y-family), little finger domain"/>
    <property type="match status" value="1"/>
</dbReference>
<keyword evidence="9" id="KW-0234">DNA repair</keyword>
<dbReference type="GO" id="GO:0005739">
    <property type="term" value="C:mitochondrion"/>
    <property type="evidence" value="ECO:0007669"/>
    <property type="project" value="UniProtKB-SubCell"/>
</dbReference>
<dbReference type="Gene3D" id="1.10.150.20">
    <property type="entry name" value="5' to 3' exonuclease, C-terminal subdomain"/>
    <property type="match status" value="1"/>
</dbReference>
<dbReference type="InterPro" id="IPR017961">
    <property type="entry name" value="DNA_pol_Y-fam_little_finger"/>
</dbReference>
<keyword evidence="7" id="KW-0862">Zinc</keyword>
<dbReference type="GO" id="GO:0006281">
    <property type="term" value="P:DNA repair"/>
    <property type="evidence" value="ECO:0007669"/>
    <property type="project" value="UniProtKB-KW"/>
</dbReference>
<dbReference type="GO" id="GO:0009314">
    <property type="term" value="P:response to radiation"/>
    <property type="evidence" value="ECO:0007669"/>
    <property type="project" value="TreeGrafter"/>
</dbReference>
<evidence type="ECO:0000256" key="5">
    <source>
        <dbReference type="ARBA" id="ARBA00022763"/>
    </source>
</evidence>
<evidence type="ECO:0000256" key="4">
    <source>
        <dbReference type="ARBA" id="ARBA00022723"/>
    </source>
</evidence>
<dbReference type="InterPro" id="IPR041298">
    <property type="entry name" value="UBZ3"/>
</dbReference>
<dbReference type="EMBL" id="AFQF01002678">
    <property type="protein sequence ID" value="EGU79426.1"/>
    <property type="molecule type" value="Genomic_DNA"/>
</dbReference>
<protein>
    <recommendedName>
        <fullName evidence="11">DNA polymerase eta</fullName>
    </recommendedName>
</protein>
<dbReference type="Gene3D" id="3.30.1490.100">
    <property type="entry name" value="DNA polymerase, Y-family, little finger domain"/>
    <property type="match status" value="1"/>
</dbReference>
<feature type="compositionally biased region" description="Basic and acidic residues" evidence="12">
    <location>
        <begin position="531"/>
        <end position="551"/>
    </location>
</feature>
<feature type="region of interest" description="Disordered" evidence="12">
    <location>
        <begin position="496"/>
        <end position="563"/>
    </location>
</feature>
<evidence type="ECO:0000256" key="1">
    <source>
        <dbReference type="ARBA" id="ARBA00004123"/>
    </source>
</evidence>
<feature type="domain" description="UBZ3-type" evidence="14">
    <location>
        <begin position="604"/>
        <end position="639"/>
    </location>
</feature>
<feature type="compositionally biased region" description="Polar residues" evidence="12">
    <location>
        <begin position="653"/>
        <end position="665"/>
    </location>
</feature>
<dbReference type="GO" id="GO:0005657">
    <property type="term" value="C:replication fork"/>
    <property type="evidence" value="ECO:0007669"/>
    <property type="project" value="TreeGrafter"/>
</dbReference>
<dbReference type="PROSITE" id="PS00028">
    <property type="entry name" value="ZINC_FINGER_C2H2_1"/>
    <property type="match status" value="1"/>
</dbReference>
<dbReference type="Pfam" id="PF21704">
    <property type="entry name" value="POLH-Rev1_HhH"/>
    <property type="match status" value="1"/>
</dbReference>
<feature type="region of interest" description="Disordered" evidence="12">
    <location>
        <begin position="834"/>
        <end position="899"/>
    </location>
</feature>
<feature type="domain" description="UmuC" evidence="13">
    <location>
        <begin position="46"/>
        <end position="307"/>
    </location>
</feature>
<dbReference type="InterPro" id="IPR043502">
    <property type="entry name" value="DNA/RNA_pol_sf"/>
</dbReference>
<dbReference type="GO" id="GO:0003887">
    <property type="term" value="F:DNA-directed DNA polymerase activity"/>
    <property type="evidence" value="ECO:0007669"/>
    <property type="project" value="TreeGrafter"/>
</dbReference>
<sequence length="1648" mass="180366">MSSSPLHRPLGASSPLLEGGRRRSQFTYRQFSQLASSNTSNPLRVIAHIDLDAFYAQCETVRLGIPEDKPLAVQQWQGLIAVNYPAREFGIGRHCNVEEAKKLCPELIVQHVATWREGDDKWAYREDAAAHIATDKVSLDHYRLQSRKILACIKEALPLDLQKVEKASIDEVFLDLSSQTHLILLERFPELSNPPPYDDPTENLPLPSIAALDWQTDALIDLDEEQETVDPDWDDVAILIGSEIVRKVRAEVRQKLGYTCSAGVASNKLLSKLGSAYKKPNKQTVVRNRAVSAFMAGFKITKLRNLGGKLGEQIVSTFNTESVIELLDVPLATMKTKLGHDTSFWIYNTIRGIDTSEVNSRTQIKSMLSAKSFRPTINSSEQATRWLRIFAADIFARLVEEGVLENKRRPRTMNLHHRREGQVRSRSGPIPQGRIIDEGSLFELAKDLLLQIIAEGRGVWPCANLSLSVAGFEDGVKGNMGIGAFLVKGEEAEALRSSIPDSRQSSTGPEPSAKKRRVEDGGIQRFFSKRPSTDHERTSLTDSHTHGEDSKAGSLPSDPTQKTLSFATKYDCEARHESDLAMHESHASPWHESAFDVQVDQEQHSLTDVVCSRCKASFADLEALQNHRDWHMAKDLQDAERVKPTFAERQPAARNSAQKTQGTTSRRSRGGKLEQESDYYAVSRPSFLKPWLCDNPLFVGVLKPFEERGRCTVQGTCRLLVTQVCQNNRSVLTETIKVNDKMLQFTVSDNDWDMAWRNKETQEGFSPASRGAQVSSVTAKVKAQPRDQDPGGQGRGRAVEQALQTQEVPIASGFGNVQRSTKIGRHWTQGCWQHGTDKEQASQDQDQYQGTHARGQRQLQIPQLGVGLGQGGRQASGTDSPREESVITLRAQPEEGSSSSIDEILAESAFCLEQPGDPSLYYLGLLQNQNQLHHKNHNAQQYQGFVGDDPSTSSHQQPQPSGFGYQHQHNQPPACSSPPFSFSFPPPAPPSSAPATSVFGLAPPPPLPSPASPPRPPPRRRFQPTTSRRQQNLSHCRSNSNLSSSSSVSTGASRRLLASRSPASHSASGKSPRQRLASAPPLPQPIDSADPQDTPTAHHRHSPFLPPHPHLPASSLSACSTLSALSTSSPSSPISGSISSSPALLSTFSSISSSSSSHLTSSSAISSPHINNMSRSSRNAAPTTSGTGRQNEYFVPRDGIDREVISADICRYLGNDALVRPGHYENPQTGQAVQGYYITAYRNLTTAMIEDLKADSARWDSERRAQTSRNTSGGTIASRNVGVPPRHSSNSPVVQYRYSETHQSRQHHGPTEGPYQTDPYARDPGFDGPRYPGTGAPGYTGAAGSYGQSYGASSSGAFAGYAQTQQSPPPADTRFGSTTAATMDPSYQASQSPYVAVGTNQRPRGGYDPYANQMATSSAAAQQAYATAAPTQQGYTATAYPYSGQAPPAGYAMQPQDPFYGRVVPPAADVVSERATGTAQTDTTDQAAGKRMRPCCIRFTLGHGAELEKGRGAIPYQVDLGWYLDVMTLLSGRTLRGSILFSVLPGSGWFLLSTPMSLAPGFFGVYHRRDAVFIGIIIGRGRHPDSKLGAHMNSLDSDTSYWTSWTSWTLINHLANTSRLTKEWTHSMRMFAFAWISSYSSNVLLWIL</sequence>
<feature type="compositionally biased region" description="Low complexity" evidence="12">
    <location>
        <begin position="950"/>
        <end position="961"/>
    </location>
</feature>
<dbReference type="GO" id="GO:0070987">
    <property type="term" value="P:error-free translesion synthesis"/>
    <property type="evidence" value="ECO:0007669"/>
    <property type="project" value="UniProtKB-ARBA"/>
</dbReference>
<feature type="compositionally biased region" description="Low complexity" evidence="12">
    <location>
        <begin position="1032"/>
        <end position="1071"/>
    </location>
</feature>
<dbReference type="STRING" id="660025.F9FUD0"/>
<feature type="region of interest" description="Disordered" evidence="12">
    <location>
        <begin position="942"/>
        <end position="1112"/>
    </location>
</feature>
<feature type="region of interest" description="Disordered" evidence="12">
    <location>
        <begin position="1260"/>
        <end position="1332"/>
    </location>
</feature>
<dbReference type="PANTHER" id="PTHR45873">
    <property type="entry name" value="DNA POLYMERASE ETA"/>
    <property type="match status" value="1"/>
</dbReference>
<keyword evidence="5" id="KW-0227">DNA damage</keyword>
<feature type="compositionally biased region" description="Polar residues" evidence="12">
    <location>
        <begin position="499"/>
        <end position="509"/>
    </location>
</feature>
<feature type="region of interest" description="Disordered" evidence="12">
    <location>
        <begin position="1155"/>
        <end position="1195"/>
    </location>
</feature>
<feature type="compositionally biased region" description="Low complexity" evidence="12">
    <location>
        <begin position="1155"/>
        <end position="1168"/>
    </location>
</feature>
<evidence type="ECO:0000256" key="10">
    <source>
        <dbReference type="ARBA" id="ARBA00023242"/>
    </source>
</evidence>
<keyword evidence="8" id="KW-0496">Mitochondrion</keyword>
<dbReference type="Gene3D" id="3.40.1170.60">
    <property type="match status" value="1"/>
</dbReference>
<evidence type="ECO:0000256" key="6">
    <source>
        <dbReference type="ARBA" id="ARBA00022771"/>
    </source>
</evidence>
<evidence type="ECO:0000256" key="9">
    <source>
        <dbReference type="ARBA" id="ARBA00023204"/>
    </source>
</evidence>
<dbReference type="GO" id="GO:0035861">
    <property type="term" value="C:site of double-strand break"/>
    <property type="evidence" value="ECO:0007669"/>
    <property type="project" value="TreeGrafter"/>
</dbReference>
<dbReference type="SUPFAM" id="SSF56672">
    <property type="entry name" value="DNA/RNA polymerases"/>
    <property type="match status" value="1"/>
</dbReference>
<organism evidence="15">
    <name type="scientific">Fusarium oxysporum (strain Fo5176)</name>
    <name type="common">Fusarium vascular wilt</name>
    <dbReference type="NCBI Taxonomy" id="660025"/>
    <lineage>
        <taxon>Eukaryota</taxon>
        <taxon>Fungi</taxon>
        <taxon>Dikarya</taxon>
        <taxon>Ascomycota</taxon>
        <taxon>Pezizomycotina</taxon>
        <taxon>Sordariomycetes</taxon>
        <taxon>Hypocreomycetidae</taxon>
        <taxon>Hypocreales</taxon>
        <taxon>Nectriaceae</taxon>
        <taxon>Fusarium</taxon>
        <taxon>Fusarium oxysporum species complex</taxon>
    </lineage>
</organism>
<dbReference type="InterPro" id="IPR052230">
    <property type="entry name" value="DNA_polymerase_eta"/>
</dbReference>
<dbReference type="PROSITE" id="PS50173">
    <property type="entry name" value="UMUC"/>
    <property type="match status" value="1"/>
</dbReference>
<feature type="compositionally biased region" description="Low complexity" evidence="12">
    <location>
        <begin position="972"/>
        <end position="983"/>
    </location>
</feature>
<dbReference type="GO" id="GO:0005634">
    <property type="term" value="C:nucleus"/>
    <property type="evidence" value="ECO:0007669"/>
    <property type="project" value="UniProtKB-SubCell"/>
</dbReference>
<dbReference type="Pfam" id="PF00817">
    <property type="entry name" value="IMS"/>
    <property type="match status" value="1"/>
</dbReference>
<dbReference type="GO" id="GO:0007064">
    <property type="term" value="P:mitotic sister chromatid cohesion"/>
    <property type="evidence" value="ECO:0007669"/>
    <property type="project" value="UniProtKB-ARBA"/>
</dbReference>
<accession>F9FUD0</accession>
<evidence type="ECO:0000256" key="8">
    <source>
        <dbReference type="ARBA" id="ARBA00023128"/>
    </source>
</evidence>
<feature type="compositionally biased region" description="Polar residues" evidence="12">
    <location>
        <begin position="1169"/>
        <end position="1190"/>
    </location>
</feature>
<gene>
    <name evidence="15" type="ORF">FOXB_10011</name>
</gene>
<evidence type="ECO:0000256" key="11">
    <source>
        <dbReference type="ARBA" id="ARBA00044975"/>
    </source>
</evidence>
<keyword evidence="10" id="KW-0539">Nucleus</keyword>
<evidence type="ECO:0000256" key="12">
    <source>
        <dbReference type="SAM" id="MobiDB-lite"/>
    </source>
</evidence>
<comment type="subcellular location">
    <subcellularLocation>
        <location evidence="2">Mitochondrion</location>
    </subcellularLocation>
    <subcellularLocation>
        <location evidence="1">Nucleus</location>
    </subcellularLocation>
</comment>
<dbReference type="Gene3D" id="3.30.70.270">
    <property type="match status" value="1"/>
</dbReference>
<dbReference type="InterPro" id="IPR001126">
    <property type="entry name" value="UmuC"/>
</dbReference>
<dbReference type="Pfam" id="PF11799">
    <property type="entry name" value="IMS_C"/>
    <property type="match status" value="1"/>
</dbReference>
<feature type="region of interest" description="Disordered" evidence="12">
    <location>
        <begin position="646"/>
        <end position="673"/>
    </location>
</feature>
<dbReference type="GO" id="GO:0003684">
    <property type="term" value="F:damaged DNA binding"/>
    <property type="evidence" value="ECO:0007669"/>
    <property type="project" value="InterPro"/>
</dbReference>
<evidence type="ECO:0000256" key="3">
    <source>
        <dbReference type="ARBA" id="ARBA00022679"/>
    </source>
</evidence>
<dbReference type="PROSITE" id="PS51907">
    <property type="entry name" value="ZF_UBZ3"/>
    <property type="match status" value="1"/>
</dbReference>
<reference evidence="15" key="1">
    <citation type="journal article" date="2012" name="Mol. Plant Microbe Interact.">
        <title>A highly conserved effector in Fusarium oxysporum is required for full virulence on Arabidopsis.</title>
        <authorList>
            <person name="Thatcher L.F."/>
            <person name="Gardiner D.M."/>
            <person name="Kazan K."/>
            <person name="Manners J."/>
        </authorList>
    </citation>
    <scope>NUCLEOTIDE SEQUENCE [LARGE SCALE GENOMIC DNA]</scope>
    <source>
        <strain evidence="15">Fo5176</strain>
    </source>
</reference>
<evidence type="ECO:0000313" key="15">
    <source>
        <dbReference type="EMBL" id="EGU79426.1"/>
    </source>
</evidence>
<comment type="caution">
    <text evidence="15">The sequence shown here is derived from an EMBL/GenBank/DDBJ whole genome shotgun (WGS) entry which is preliminary data.</text>
</comment>
<dbReference type="FunFam" id="3.40.1170.60:FF:000008">
    <property type="entry name" value="DNA polymerase eta subunit"/>
    <property type="match status" value="1"/>
</dbReference>
<feature type="compositionally biased region" description="Pro residues" evidence="12">
    <location>
        <begin position="1002"/>
        <end position="1016"/>
    </location>
</feature>
<dbReference type="PaxDb" id="5507-FOXG_03645P0"/>
<dbReference type="Pfam" id="PF18439">
    <property type="entry name" value="zf_UBZ"/>
    <property type="match status" value="1"/>
</dbReference>
<evidence type="ECO:0000259" key="13">
    <source>
        <dbReference type="PROSITE" id="PS50173"/>
    </source>
</evidence>
<feature type="compositionally biased region" description="Polar residues" evidence="12">
    <location>
        <begin position="1267"/>
        <end position="1278"/>
    </location>
</feature>
<dbReference type="OrthoDB" id="5723at2759"/>
<name>F9FUD0_FUSOF</name>